<dbReference type="NCBIfam" id="TIGR00879">
    <property type="entry name" value="SP"/>
    <property type="match status" value="1"/>
</dbReference>
<dbReference type="GO" id="GO:0000023">
    <property type="term" value="P:maltose metabolic process"/>
    <property type="evidence" value="ECO:0007669"/>
    <property type="project" value="UniProtKB-KW"/>
</dbReference>
<protein>
    <submittedName>
        <fullName evidence="12">MFS general substrate transporter</fullName>
    </submittedName>
</protein>
<dbReference type="GO" id="GO:0016020">
    <property type="term" value="C:membrane"/>
    <property type="evidence" value="ECO:0007669"/>
    <property type="project" value="UniProtKB-SubCell"/>
</dbReference>
<reference evidence="12 13" key="1">
    <citation type="journal article" date="2013" name="BMC Genomics">
        <title>Genomics-driven discovery of the pneumocandin biosynthetic gene cluster in the fungus Glarea lozoyensis.</title>
        <authorList>
            <person name="Chen L."/>
            <person name="Yue Q."/>
            <person name="Zhang X."/>
            <person name="Xiang M."/>
            <person name="Wang C."/>
            <person name="Li S."/>
            <person name="Che Y."/>
            <person name="Ortiz-Lopez F.J."/>
            <person name="Bills G.F."/>
            <person name="Liu X."/>
            <person name="An Z."/>
        </authorList>
    </citation>
    <scope>NUCLEOTIDE SEQUENCE [LARGE SCALE GENOMIC DNA]</scope>
    <source>
        <strain evidence="13">ATCC 20868 / MF5171</strain>
    </source>
</reference>
<dbReference type="AlphaFoldDB" id="S3CNE7"/>
<keyword evidence="7" id="KW-0462">Maltose metabolism</keyword>
<evidence type="ECO:0000313" key="13">
    <source>
        <dbReference type="Proteomes" id="UP000016922"/>
    </source>
</evidence>
<evidence type="ECO:0000256" key="4">
    <source>
        <dbReference type="ARBA" id="ARBA00022692"/>
    </source>
</evidence>
<dbReference type="PANTHER" id="PTHR48022">
    <property type="entry name" value="PLASTIDIC GLUCOSE TRANSPORTER 4"/>
    <property type="match status" value="1"/>
</dbReference>
<feature type="transmembrane region" description="Helical" evidence="10">
    <location>
        <begin position="255"/>
        <end position="278"/>
    </location>
</feature>
<dbReference type="PROSITE" id="PS50850">
    <property type="entry name" value="MFS"/>
    <property type="match status" value="1"/>
</dbReference>
<organism evidence="12 13">
    <name type="scientific">Glarea lozoyensis (strain ATCC 20868 / MF5171)</name>
    <dbReference type="NCBI Taxonomy" id="1116229"/>
    <lineage>
        <taxon>Eukaryota</taxon>
        <taxon>Fungi</taxon>
        <taxon>Dikarya</taxon>
        <taxon>Ascomycota</taxon>
        <taxon>Pezizomycotina</taxon>
        <taxon>Leotiomycetes</taxon>
        <taxon>Helotiales</taxon>
        <taxon>Helotiaceae</taxon>
        <taxon>Glarea</taxon>
    </lineage>
</organism>
<evidence type="ECO:0000256" key="5">
    <source>
        <dbReference type="ARBA" id="ARBA00022989"/>
    </source>
</evidence>
<dbReference type="HOGENOM" id="CLU_001265_11_5_1"/>
<keyword evidence="5 10" id="KW-1133">Transmembrane helix</keyword>
<evidence type="ECO:0000259" key="11">
    <source>
        <dbReference type="PROSITE" id="PS50850"/>
    </source>
</evidence>
<evidence type="ECO:0000256" key="8">
    <source>
        <dbReference type="RuleBase" id="RU003346"/>
    </source>
</evidence>
<dbReference type="FunFam" id="1.20.1250.20:FF:000078">
    <property type="entry name" value="MFS maltose transporter, putative"/>
    <property type="match status" value="1"/>
</dbReference>
<feature type="transmembrane region" description="Helical" evidence="10">
    <location>
        <begin position="226"/>
        <end position="249"/>
    </location>
</feature>
<evidence type="ECO:0000256" key="6">
    <source>
        <dbReference type="ARBA" id="ARBA00023136"/>
    </source>
</evidence>
<evidence type="ECO:0000313" key="12">
    <source>
        <dbReference type="EMBL" id="EPE26704.1"/>
    </source>
</evidence>
<evidence type="ECO:0000256" key="9">
    <source>
        <dbReference type="SAM" id="MobiDB-lite"/>
    </source>
</evidence>
<dbReference type="GO" id="GO:0005351">
    <property type="term" value="F:carbohydrate:proton symporter activity"/>
    <property type="evidence" value="ECO:0007669"/>
    <property type="project" value="TreeGrafter"/>
</dbReference>
<gene>
    <name evidence="12" type="ORF">GLAREA_02617</name>
</gene>
<sequence>MNPNNEKGLDEADVSREEMTDVKHPEAFADRKTSSAAVVEELERKRTMDEDIEHHHNAQDTLKGAQQATDGEHSMTIREGLRKYPAACGWSLLFSAALIMEGFDKAFLTAFFAFPEFQLRYGEFQPKTGEYEIPASIQAGITNGVNAGQIIGLLVNGWLADRFGYRYVMLGCLFLMVCFIFLQFFAATIYMYMGAGVLLGVPWGVFQTLTTTYASEVTPNVLRPYLTSLVSMCWSIGYLTGTSTLQGFLKMKGQWAYRIPFALQWVLPIPLAIGIFLAPESPWWLYRRGRIADAEKSLRRLQSNVKEEELANTMSMMEYTIKIENEMETTSSYWDLFKGVNLRRTEITVLTYVVQELCVPLVSYIVYFLKQAGLPTSMSFTFGIIQYALAILGVVIAWFLTPRIGRRTLILCGTFFMASTSMLIGFLGIPDTTKQTRLAYAIGSILLIEYFVFFITCGPIIYTVVTEIPSNYLRTKSVALARATYNLNVLIYGQLVPRMIQRAAWGWGAKSGFFYGGCMLFGLVWAFFRLPETKGRTFAEIDILFKNGVKARDFSKTKVDLATQTVSRDGEVVEAKYVLYV</sequence>
<keyword evidence="4 10" id="KW-0812">Transmembrane</keyword>
<evidence type="ECO:0000256" key="7">
    <source>
        <dbReference type="ARBA" id="ARBA00026248"/>
    </source>
</evidence>
<dbReference type="PROSITE" id="PS00217">
    <property type="entry name" value="SUGAR_TRANSPORT_2"/>
    <property type="match status" value="1"/>
</dbReference>
<dbReference type="EMBL" id="KE145370">
    <property type="protein sequence ID" value="EPE26704.1"/>
    <property type="molecule type" value="Genomic_DNA"/>
</dbReference>
<dbReference type="KEGG" id="glz:GLAREA_02617"/>
<feature type="compositionally biased region" description="Basic and acidic residues" evidence="9">
    <location>
        <begin position="7"/>
        <end position="33"/>
    </location>
</feature>
<dbReference type="InterPro" id="IPR005829">
    <property type="entry name" value="Sugar_transporter_CS"/>
</dbReference>
<feature type="transmembrane region" description="Helical" evidence="10">
    <location>
        <begin position="167"/>
        <end position="186"/>
    </location>
</feature>
<dbReference type="OMA" id="QELCAPL"/>
<dbReference type="RefSeq" id="XP_008085894.1">
    <property type="nucleotide sequence ID" value="XM_008087703.1"/>
</dbReference>
<feature type="domain" description="Major facilitator superfamily (MFS) profile" evidence="11">
    <location>
        <begin position="90"/>
        <end position="534"/>
    </location>
</feature>
<dbReference type="InterPro" id="IPR050360">
    <property type="entry name" value="MFS_Sugar_Transporters"/>
</dbReference>
<feature type="transmembrane region" description="Helical" evidence="10">
    <location>
        <begin position="441"/>
        <end position="465"/>
    </location>
</feature>
<feature type="transmembrane region" description="Helical" evidence="10">
    <location>
        <begin position="408"/>
        <end position="429"/>
    </location>
</feature>
<feature type="transmembrane region" description="Helical" evidence="10">
    <location>
        <begin position="192"/>
        <end position="214"/>
    </location>
</feature>
<evidence type="ECO:0000256" key="3">
    <source>
        <dbReference type="ARBA" id="ARBA00022448"/>
    </source>
</evidence>
<feature type="transmembrane region" description="Helical" evidence="10">
    <location>
        <begin position="347"/>
        <end position="368"/>
    </location>
</feature>
<evidence type="ECO:0000256" key="10">
    <source>
        <dbReference type="SAM" id="Phobius"/>
    </source>
</evidence>
<name>S3CNE7_GLAL2</name>
<keyword evidence="13" id="KW-1185">Reference proteome</keyword>
<feature type="transmembrane region" description="Helical" evidence="10">
    <location>
        <begin position="507"/>
        <end position="528"/>
    </location>
</feature>
<evidence type="ECO:0000256" key="1">
    <source>
        <dbReference type="ARBA" id="ARBA00004141"/>
    </source>
</evidence>
<comment type="similarity">
    <text evidence="2 8">Belongs to the major facilitator superfamily. Sugar transporter (TC 2.A.1.1) family.</text>
</comment>
<dbReference type="InterPro" id="IPR003663">
    <property type="entry name" value="Sugar/inositol_transpt"/>
</dbReference>
<keyword evidence="6 10" id="KW-0472">Membrane</keyword>
<evidence type="ECO:0000256" key="2">
    <source>
        <dbReference type="ARBA" id="ARBA00010992"/>
    </source>
</evidence>
<dbReference type="GeneID" id="19461674"/>
<feature type="transmembrane region" description="Helical" evidence="10">
    <location>
        <begin position="380"/>
        <end position="401"/>
    </location>
</feature>
<dbReference type="InterPro" id="IPR005828">
    <property type="entry name" value="MFS_sugar_transport-like"/>
</dbReference>
<dbReference type="Gene3D" id="1.20.1250.20">
    <property type="entry name" value="MFS general substrate transporter like domains"/>
    <property type="match status" value="1"/>
</dbReference>
<dbReference type="SUPFAM" id="SSF103473">
    <property type="entry name" value="MFS general substrate transporter"/>
    <property type="match status" value="1"/>
</dbReference>
<comment type="subcellular location">
    <subcellularLocation>
        <location evidence="1">Membrane</location>
        <topology evidence="1">Multi-pass membrane protein</topology>
    </subcellularLocation>
</comment>
<dbReference type="Pfam" id="PF00083">
    <property type="entry name" value="Sugar_tr"/>
    <property type="match status" value="1"/>
</dbReference>
<dbReference type="eggNOG" id="KOG0254">
    <property type="taxonomic scope" value="Eukaryota"/>
</dbReference>
<dbReference type="PANTHER" id="PTHR48022:SF5">
    <property type="entry name" value="ALPHA-GLUCOSIDES PERMEASE MPH2-RELATED"/>
    <property type="match status" value="1"/>
</dbReference>
<dbReference type="InterPro" id="IPR036259">
    <property type="entry name" value="MFS_trans_sf"/>
</dbReference>
<feature type="region of interest" description="Disordered" evidence="9">
    <location>
        <begin position="1"/>
        <end position="36"/>
    </location>
</feature>
<dbReference type="InterPro" id="IPR020846">
    <property type="entry name" value="MFS_dom"/>
</dbReference>
<accession>S3CNE7</accession>
<keyword evidence="3 8" id="KW-0813">Transport</keyword>
<dbReference type="OrthoDB" id="6612291at2759"/>
<proteinExistence type="inferred from homology"/>
<dbReference type="Proteomes" id="UP000016922">
    <property type="component" value="Unassembled WGS sequence"/>
</dbReference>